<evidence type="ECO:0000256" key="1">
    <source>
        <dbReference type="ARBA" id="ARBA00038211"/>
    </source>
</evidence>
<dbReference type="GO" id="GO:0005737">
    <property type="term" value="C:cytoplasm"/>
    <property type="evidence" value="ECO:0007669"/>
    <property type="project" value="TreeGrafter"/>
</dbReference>
<proteinExistence type="inferred from homology"/>
<protein>
    <submittedName>
        <fullName evidence="4">Cki1p</fullName>
    </submittedName>
</protein>
<dbReference type="Pfam" id="PF04428">
    <property type="entry name" value="Choline_kin_N"/>
    <property type="match status" value="1"/>
</dbReference>
<evidence type="ECO:0000313" key="4">
    <source>
        <dbReference type="EMBL" id="EJS42722.1"/>
    </source>
</evidence>
<feature type="region of interest" description="Disordered" evidence="2">
    <location>
        <begin position="1"/>
        <end position="39"/>
    </location>
</feature>
<reference evidence="4 5" key="1">
    <citation type="journal article" date="2013" name="BMC Genomics">
        <title>High quality de novo sequencing and assembly of the Saccharomyces arboricolus genome.</title>
        <authorList>
            <person name="Liti G."/>
            <person name="Nguyen Ba A.N."/>
            <person name="Blythe M."/>
            <person name="Mueller C.A."/>
            <person name="Bergstroem A."/>
            <person name="Cubillos F.A."/>
            <person name="Dafhnis-Calas F."/>
            <person name="Khoshraftar S."/>
            <person name="Malla S."/>
            <person name="Mehta N."/>
            <person name="Siow C.C."/>
            <person name="Warringer J."/>
            <person name="Moses A.M."/>
            <person name="Louis E.J."/>
            <person name="Nieduszynski C.A."/>
        </authorList>
    </citation>
    <scope>NUCLEOTIDE SEQUENCE [LARGE SCALE GENOMIC DNA]</scope>
    <source>
        <strain evidence="5">H-6 / AS 2.3317 / CBS 10644</strain>
    </source>
</reference>
<evidence type="ECO:0000313" key="5">
    <source>
        <dbReference type="Proteomes" id="UP000006968"/>
    </source>
</evidence>
<evidence type="ECO:0000259" key="3">
    <source>
        <dbReference type="Pfam" id="PF04428"/>
    </source>
</evidence>
<comment type="similarity">
    <text evidence="1">Belongs to the choline/ethanolamine kinase family.</text>
</comment>
<dbReference type="Pfam" id="PF01633">
    <property type="entry name" value="Choline_kinase"/>
    <property type="match status" value="1"/>
</dbReference>
<dbReference type="AlphaFoldDB" id="J8LKY8"/>
<gene>
    <name evidence="4" type="ORF">SU7_2213</name>
</gene>
<organism evidence="4 5">
    <name type="scientific">Saccharomyces arboricola (strain H-6 / AS 2.3317 / CBS 10644)</name>
    <name type="common">Yeast</name>
    <dbReference type="NCBI Taxonomy" id="1160507"/>
    <lineage>
        <taxon>Eukaryota</taxon>
        <taxon>Fungi</taxon>
        <taxon>Dikarya</taxon>
        <taxon>Ascomycota</taxon>
        <taxon>Saccharomycotina</taxon>
        <taxon>Saccharomycetes</taxon>
        <taxon>Saccharomycetales</taxon>
        <taxon>Saccharomycetaceae</taxon>
        <taxon>Saccharomyces</taxon>
    </lineage>
</organism>
<dbReference type="PANTHER" id="PTHR22603:SF93">
    <property type="entry name" value="RE24176P"/>
    <property type="match status" value="1"/>
</dbReference>
<dbReference type="PANTHER" id="PTHR22603">
    <property type="entry name" value="CHOLINE/ETHANOALAMINE KINASE"/>
    <property type="match status" value="1"/>
</dbReference>
<dbReference type="Gene3D" id="3.30.200.20">
    <property type="entry name" value="Phosphorylase Kinase, domain 1"/>
    <property type="match status" value="1"/>
</dbReference>
<comment type="caution">
    <text evidence="4">The sequence shown here is derived from an EMBL/GenBank/DDBJ whole genome shotgun (WGS) entry which is preliminary data.</text>
</comment>
<feature type="domain" description="Choline kinase N-terminal" evidence="3">
    <location>
        <begin position="96"/>
        <end position="140"/>
    </location>
</feature>
<dbReference type="GO" id="GO:0004103">
    <property type="term" value="F:choline kinase activity"/>
    <property type="evidence" value="ECO:0007669"/>
    <property type="project" value="TreeGrafter"/>
</dbReference>
<evidence type="ECO:0000256" key="2">
    <source>
        <dbReference type="SAM" id="MobiDB-lite"/>
    </source>
</evidence>
<dbReference type="EMBL" id="ALIE01000141">
    <property type="protein sequence ID" value="EJS42722.1"/>
    <property type="molecule type" value="Genomic_DNA"/>
</dbReference>
<accession>J8LKY8</accession>
<dbReference type="InterPro" id="IPR007521">
    <property type="entry name" value="Choline_kin_N"/>
</dbReference>
<dbReference type="GO" id="GO:0004305">
    <property type="term" value="F:ethanolamine kinase activity"/>
    <property type="evidence" value="ECO:0007669"/>
    <property type="project" value="TreeGrafter"/>
</dbReference>
<dbReference type="InterPro" id="IPR011009">
    <property type="entry name" value="Kinase-like_dom_sf"/>
</dbReference>
<dbReference type="Proteomes" id="UP000006968">
    <property type="component" value="Chromosome XII"/>
</dbReference>
<sequence>MASESRQGNVKSYSVGYQARPRSSSQRRHSLTRQRSSQRLIRTISIESGVSNNTDDDDLRAANEGVADLELDVSETANKGPRRVSSTDAIDNLGSTPSEYIEIPFVKETLDASLPLDYLKQDVLNLIQCLKISKWYNNKKVQPAAQGIKLIKMSGAMTNAIFKVEYPKLPSLLLRIYGPNIDNIIDREYELQILARLSLKNIGPSLYGCFVNGRFEQFLEDSKTLTKDDIRNWKSSQRIARRMKELHVGVPLLNSERKNGSACWQKIEQWLHTIENVDQWVENPGNLDKSLLCKDWSKFKHIVHKYHKWLIEQEHGIDQVNKNLVFCHNDAQYGNLLFTVPVMNTSSLYTAPSSTSLASQSSSLFPSDSNVIVDDIINPPKQEQSQDSKLVVIDFEYAGANPAAYDLANHLSEWMYDYNDSKAPHKCHTDGYPDKEQVLNFLYSYVSHLRGGAKEHIDEEVQRLYKSIIQWRPTVQLFWSLWAILQSGELEKKDALATAREEIGPNGKKYIIKTVLDSPEEDLAENEDEPEAGVSIDTFDYMAYGRDKIAVFWGDLIGLGIITEKDCENSSSFKFLDTGYL</sequence>
<name>J8LKY8_SACAR</name>
<dbReference type="OrthoDB" id="10267235at2759"/>
<dbReference type="GO" id="GO:0006646">
    <property type="term" value="P:phosphatidylethanolamine biosynthetic process"/>
    <property type="evidence" value="ECO:0007669"/>
    <property type="project" value="TreeGrafter"/>
</dbReference>
<keyword evidence="5" id="KW-1185">Reference proteome</keyword>
<feature type="compositionally biased region" description="Polar residues" evidence="2">
    <location>
        <begin position="1"/>
        <end position="12"/>
    </location>
</feature>
<dbReference type="HOGENOM" id="CLU_012712_4_2_1"/>
<dbReference type="SUPFAM" id="SSF56112">
    <property type="entry name" value="Protein kinase-like (PK-like)"/>
    <property type="match status" value="1"/>
</dbReference>
<dbReference type="CDD" id="cd05157">
    <property type="entry name" value="ETNK_euk"/>
    <property type="match status" value="1"/>
</dbReference>
<dbReference type="Gene3D" id="3.90.1200.10">
    <property type="match status" value="1"/>
</dbReference>